<dbReference type="PANTHER" id="PTHR40274:SF3">
    <property type="entry name" value="VIRGINIAMYCIN B LYASE"/>
    <property type="match status" value="1"/>
</dbReference>
<dbReference type="CDD" id="cd05819">
    <property type="entry name" value="NHL"/>
    <property type="match status" value="1"/>
</dbReference>
<dbReference type="Gene3D" id="2.130.10.10">
    <property type="entry name" value="YVTN repeat-like/Quinoprotein amine dehydrogenase"/>
    <property type="match status" value="1"/>
</dbReference>
<evidence type="ECO:0000313" key="2">
    <source>
        <dbReference type="Proteomes" id="UP000667802"/>
    </source>
</evidence>
<proteinExistence type="predicted"/>
<dbReference type="Proteomes" id="UP000667802">
    <property type="component" value="Unassembled WGS sequence"/>
</dbReference>
<sequence>MLQALSKVVGLTTITAVLAFSTLTAEAAVLVSSRFTDSIKAYDEKGKFIEDFVKPGSGGLVQPDGLALGPDGNLYVSNYGGGGILRYNGKTGKFLDVFIPEGRGGLSGPTGLAFGPDHNVYVSSISGGTLSFDGRTGALRKVFSSPPGQQSETLGLAFDPDNKTLYVSSRNNNNVLRYNIKTGKLIGTFITPGSGGLDLPAGLTFGPDGNFYVASFNNNTILRYNGKTGEFIDVFIPSGSGGLENPVAIKFGPDGNFYVNSLGSNAVLRYDGKTGEFIDATVPPNTGGLQSPNFGLVFSLYPPSLESKNPEAPVAGLGLLAIAGLSVGSVSILKKHQLPKK</sequence>
<keyword evidence="2" id="KW-1185">Reference proteome</keyword>
<accession>A0AAP5I2I8</accession>
<dbReference type="EMBL" id="JAALHA020000001">
    <property type="protein sequence ID" value="MDR9893506.1"/>
    <property type="molecule type" value="Genomic_DNA"/>
</dbReference>
<reference evidence="2" key="1">
    <citation type="journal article" date="2021" name="Science">
        <title>Hunting the eagle killer: A cyanobacterial neurotoxin causes vacuolar myelinopathy.</title>
        <authorList>
            <person name="Breinlinger S."/>
            <person name="Phillips T.J."/>
            <person name="Haram B.N."/>
            <person name="Mares J."/>
            <person name="Martinez Yerena J.A."/>
            <person name="Hrouzek P."/>
            <person name="Sobotka R."/>
            <person name="Henderson W.M."/>
            <person name="Schmieder P."/>
            <person name="Williams S.M."/>
            <person name="Lauderdale J.D."/>
            <person name="Wilde H.D."/>
            <person name="Gerrin W."/>
            <person name="Kust A."/>
            <person name="Washington J.W."/>
            <person name="Wagner C."/>
            <person name="Geier B."/>
            <person name="Liebeke M."/>
            <person name="Enke H."/>
            <person name="Niedermeyer T.H.J."/>
            <person name="Wilde S.B."/>
        </authorList>
    </citation>
    <scope>NUCLEOTIDE SEQUENCE [LARGE SCALE GENOMIC DNA]</scope>
    <source>
        <strain evidence="2">Thurmond2011</strain>
    </source>
</reference>
<comment type="caution">
    <text evidence="1">The sequence shown here is derived from an EMBL/GenBank/DDBJ whole genome shotgun (WGS) entry which is preliminary data.</text>
</comment>
<dbReference type="SUPFAM" id="SSF101898">
    <property type="entry name" value="NHL repeat"/>
    <property type="match status" value="1"/>
</dbReference>
<dbReference type="PANTHER" id="PTHR40274">
    <property type="entry name" value="VIRGINIAMYCIN B LYASE"/>
    <property type="match status" value="1"/>
</dbReference>
<dbReference type="AlphaFoldDB" id="A0AAP5I2I8"/>
<dbReference type="RefSeq" id="WP_208344051.1">
    <property type="nucleotide sequence ID" value="NZ_CAWQFN010000473.1"/>
</dbReference>
<dbReference type="InterPro" id="IPR051344">
    <property type="entry name" value="Vgb"/>
</dbReference>
<protein>
    <submittedName>
        <fullName evidence="1">NHL repeat-containing protein</fullName>
    </submittedName>
</protein>
<gene>
    <name evidence="1" type="ORF">G7B40_002745</name>
</gene>
<dbReference type="InterPro" id="IPR015943">
    <property type="entry name" value="WD40/YVTN_repeat-like_dom_sf"/>
</dbReference>
<organism evidence="1 2">
    <name type="scientific">Aetokthonos hydrillicola Thurmond2011</name>
    <dbReference type="NCBI Taxonomy" id="2712845"/>
    <lineage>
        <taxon>Bacteria</taxon>
        <taxon>Bacillati</taxon>
        <taxon>Cyanobacteriota</taxon>
        <taxon>Cyanophyceae</taxon>
        <taxon>Nostocales</taxon>
        <taxon>Hapalosiphonaceae</taxon>
        <taxon>Aetokthonos</taxon>
    </lineage>
</organism>
<evidence type="ECO:0000313" key="1">
    <source>
        <dbReference type="EMBL" id="MDR9893506.1"/>
    </source>
</evidence>
<name>A0AAP5I2I8_9CYAN</name>